<gene>
    <name evidence="1" type="ORF">KGQ19_31740</name>
</gene>
<accession>A0ABS5KZF0</accession>
<reference evidence="1 2" key="1">
    <citation type="submission" date="2020-02" db="EMBL/GenBank/DDBJ databases">
        <title>Acidophilic actinobacteria isolated from forest soil.</title>
        <authorList>
            <person name="Golinska P."/>
        </authorList>
    </citation>
    <scope>NUCLEOTIDE SEQUENCE [LARGE SCALE GENOMIC DNA]</scope>
    <source>
        <strain evidence="1 2">NL8</strain>
    </source>
</reference>
<dbReference type="InterPro" id="IPR010310">
    <property type="entry name" value="T7SS_ESAT-6-like"/>
</dbReference>
<evidence type="ECO:0000313" key="2">
    <source>
        <dbReference type="Proteomes" id="UP000730482"/>
    </source>
</evidence>
<dbReference type="RefSeq" id="WP_212016004.1">
    <property type="nucleotide sequence ID" value="NZ_JAAFYZ010000140.1"/>
</dbReference>
<name>A0ABS5KZF0_9ACTN</name>
<protein>
    <submittedName>
        <fullName evidence="1">WXG100 family type VII secretion target</fullName>
    </submittedName>
</protein>
<dbReference type="Pfam" id="PF06013">
    <property type="entry name" value="WXG100"/>
    <property type="match status" value="1"/>
</dbReference>
<dbReference type="InterPro" id="IPR036689">
    <property type="entry name" value="ESAT-6-like_sf"/>
</dbReference>
<dbReference type="SUPFAM" id="SSF140453">
    <property type="entry name" value="EsxAB dimer-like"/>
    <property type="match status" value="1"/>
</dbReference>
<comment type="caution">
    <text evidence="1">The sequence shown here is derived from an EMBL/GenBank/DDBJ whole genome shotgun (WGS) entry which is preliminary data.</text>
</comment>
<proteinExistence type="predicted"/>
<evidence type="ECO:0000313" key="1">
    <source>
        <dbReference type="EMBL" id="MBS2551450.1"/>
    </source>
</evidence>
<dbReference type="EMBL" id="JAAFYZ010000140">
    <property type="protein sequence ID" value="MBS2551450.1"/>
    <property type="molecule type" value="Genomic_DNA"/>
</dbReference>
<organism evidence="1 2">
    <name type="scientific">Catenulispora pinistramenti</name>
    <dbReference type="NCBI Taxonomy" id="2705254"/>
    <lineage>
        <taxon>Bacteria</taxon>
        <taxon>Bacillati</taxon>
        <taxon>Actinomycetota</taxon>
        <taxon>Actinomycetes</taxon>
        <taxon>Catenulisporales</taxon>
        <taxon>Catenulisporaceae</taxon>
        <taxon>Catenulispora</taxon>
    </lineage>
</organism>
<keyword evidence="2" id="KW-1185">Reference proteome</keyword>
<dbReference type="Proteomes" id="UP000730482">
    <property type="component" value="Unassembled WGS sequence"/>
</dbReference>
<sequence length="135" mass="14898">MADPTLQHEHEAMTRAANEFSCALDDLNAYVAPVRADHEALDWLSDAAERYRALFQQWLIQFGDICRALETMSDVLGANATAYGANEDWALQYVNGITTAPPVSPTQPVHVIVEKPYNPYPGMPLTPAQRALQGL</sequence>
<dbReference type="Gene3D" id="1.10.287.1060">
    <property type="entry name" value="ESAT-6-like"/>
    <property type="match status" value="1"/>
</dbReference>